<feature type="compositionally biased region" description="Low complexity" evidence="1">
    <location>
        <begin position="267"/>
        <end position="308"/>
    </location>
</feature>
<reference evidence="3" key="1">
    <citation type="journal article" date="2020" name="Nature">
        <title>Giant virus diversity and host interactions through global metagenomics.</title>
        <authorList>
            <person name="Schulz F."/>
            <person name="Roux S."/>
            <person name="Paez-Espino D."/>
            <person name="Jungbluth S."/>
            <person name="Walsh D.A."/>
            <person name="Denef V.J."/>
            <person name="McMahon K.D."/>
            <person name="Konstantinidis K.T."/>
            <person name="Eloe-Fadrosh E.A."/>
            <person name="Kyrpides N.C."/>
            <person name="Woyke T."/>
        </authorList>
    </citation>
    <scope>NUCLEOTIDE SEQUENCE</scope>
    <source>
        <strain evidence="3">GVMAG-M-3300023184-68</strain>
    </source>
</reference>
<evidence type="ECO:0000256" key="1">
    <source>
        <dbReference type="SAM" id="MobiDB-lite"/>
    </source>
</evidence>
<keyword evidence="2" id="KW-1133">Transmembrane helix</keyword>
<name>A0A6C0IBL8_9ZZZZ</name>
<accession>A0A6C0IBL8</accession>
<sequence length="308" mass="33462">MNKIILVVGFISILIIVCILDVFINQNASIETYMNKQISYSQDILSATPSPATSQTIYNGNVTTSNVDSSINHLLANTNYDTNNYNIMYHPDASNIEQDNMISPSKGTWVNEKGKAVYIPWKSTNPYVTYYTSGAYPYGASSYVPTYEESIYLSKTTGQSSVGKSYSSADTLGGFCTKKTQPGAIEQSCGELSTDQCASTMCCVLLGGSKCVSGDANGPAYPANYSDPMVINKDVYYYQGKCYGNCDNTNPSGKAYPRKPSDIPIDTPMMTPTVTPMMTPTVTPMMTPTVTPMMTPTVTPMMTPTVTR</sequence>
<evidence type="ECO:0000313" key="3">
    <source>
        <dbReference type="EMBL" id="QHT90441.1"/>
    </source>
</evidence>
<keyword evidence="2" id="KW-0472">Membrane</keyword>
<feature type="region of interest" description="Disordered" evidence="1">
    <location>
        <begin position="253"/>
        <end position="308"/>
    </location>
</feature>
<evidence type="ECO:0000256" key="2">
    <source>
        <dbReference type="SAM" id="Phobius"/>
    </source>
</evidence>
<dbReference type="AlphaFoldDB" id="A0A6C0IBL8"/>
<feature type="transmembrane region" description="Helical" evidence="2">
    <location>
        <begin position="6"/>
        <end position="24"/>
    </location>
</feature>
<proteinExistence type="predicted"/>
<organism evidence="3">
    <name type="scientific">viral metagenome</name>
    <dbReference type="NCBI Taxonomy" id="1070528"/>
    <lineage>
        <taxon>unclassified sequences</taxon>
        <taxon>metagenomes</taxon>
        <taxon>organismal metagenomes</taxon>
    </lineage>
</organism>
<protein>
    <submittedName>
        <fullName evidence="3">Uncharacterized protein</fullName>
    </submittedName>
</protein>
<dbReference type="EMBL" id="MN740154">
    <property type="protein sequence ID" value="QHT90441.1"/>
    <property type="molecule type" value="Genomic_DNA"/>
</dbReference>
<keyword evidence="2" id="KW-0812">Transmembrane</keyword>